<dbReference type="SFLD" id="SFLDG01136">
    <property type="entry name" value="C1.6:_Phosphoserine_Phosphatas"/>
    <property type="match status" value="1"/>
</dbReference>
<name>A0A2N1PT22_9BACT</name>
<comment type="subunit">
    <text evidence="3">Homotetramer.</text>
</comment>
<evidence type="ECO:0000313" key="8">
    <source>
        <dbReference type="EMBL" id="PKK91489.1"/>
    </source>
</evidence>
<keyword evidence="5" id="KW-0378">Hydrolase</keyword>
<gene>
    <name evidence="8" type="ORF">CVV64_06965</name>
</gene>
<keyword evidence="4" id="KW-0479">Metal-binding</keyword>
<keyword evidence="6" id="KW-0460">Magnesium</keyword>
<comment type="cofactor">
    <cofactor evidence="1">
        <name>Mg(2+)</name>
        <dbReference type="ChEBI" id="CHEBI:18420"/>
    </cofactor>
</comment>
<sequence length="216" mass="23641">MSRNSETRGNDSGRSEQQIQHREEKIRQYLEAARREVSELGVKGPAMEILRPIKCLIFDVDGTLTDGHLNYTDRGEEFKSFWVNDGLAMKIASRMGFQIALVTGRVTDIVQRRAEDIGATIVRQGIWDKGVEVESITADLGLDRSEILFMGDDIIDIPGMMKAGVGVAVANAAREVLAVADIITRASGGAGAAREIIELVFQAQGSSLFDAFIELK</sequence>
<comment type="similarity">
    <text evidence="2">Belongs to the KdsC family.</text>
</comment>
<dbReference type="SFLD" id="SFLDG01138">
    <property type="entry name" value="C1.6.2:_Deoxy-d-mannose-octulo"/>
    <property type="match status" value="1"/>
</dbReference>
<protein>
    <submittedName>
        <fullName evidence="8">Phenylphosphate carboxylase subunit delta</fullName>
    </submittedName>
</protein>
<dbReference type="SFLD" id="SFLDS00003">
    <property type="entry name" value="Haloacid_Dehalogenase"/>
    <property type="match status" value="1"/>
</dbReference>
<organism evidence="8 9">
    <name type="scientific">Candidatus Wallbacteria bacterium HGW-Wallbacteria-1</name>
    <dbReference type="NCBI Taxonomy" id="2013854"/>
    <lineage>
        <taxon>Bacteria</taxon>
        <taxon>Candidatus Walliibacteriota</taxon>
    </lineage>
</organism>
<evidence type="ECO:0000256" key="4">
    <source>
        <dbReference type="ARBA" id="ARBA00022723"/>
    </source>
</evidence>
<dbReference type="Pfam" id="PF08282">
    <property type="entry name" value="Hydrolase_3"/>
    <property type="match status" value="1"/>
</dbReference>
<dbReference type="InterPro" id="IPR036412">
    <property type="entry name" value="HAD-like_sf"/>
</dbReference>
<dbReference type="Proteomes" id="UP000233256">
    <property type="component" value="Unassembled WGS sequence"/>
</dbReference>
<evidence type="ECO:0000256" key="7">
    <source>
        <dbReference type="SAM" id="MobiDB-lite"/>
    </source>
</evidence>
<dbReference type="PANTHER" id="PTHR21485">
    <property type="entry name" value="HAD SUPERFAMILY MEMBERS CMAS AND KDSC"/>
    <property type="match status" value="1"/>
</dbReference>
<reference evidence="8 9" key="1">
    <citation type="journal article" date="2017" name="ISME J.">
        <title>Potential for microbial H2 and metal transformations associated with novel bacteria and archaea in deep terrestrial subsurface sediments.</title>
        <authorList>
            <person name="Hernsdorf A.W."/>
            <person name="Amano Y."/>
            <person name="Miyakawa K."/>
            <person name="Ise K."/>
            <person name="Suzuki Y."/>
            <person name="Anantharaman K."/>
            <person name="Probst A."/>
            <person name="Burstein D."/>
            <person name="Thomas B.C."/>
            <person name="Banfield J.F."/>
        </authorList>
    </citation>
    <scope>NUCLEOTIDE SEQUENCE [LARGE SCALE GENOMIC DNA]</scope>
    <source>
        <strain evidence="8">HGW-Wallbacteria-1</strain>
    </source>
</reference>
<dbReference type="InterPro" id="IPR010023">
    <property type="entry name" value="KdsC_fam"/>
</dbReference>
<dbReference type="GO" id="GO:0008781">
    <property type="term" value="F:N-acylneuraminate cytidylyltransferase activity"/>
    <property type="evidence" value="ECO:0007669"/>
    <property type="project" value="TreeGrafter"/>
</dbReference>
<evidence type="ECO:0000256" key="1">
    <source>
        <dbReference type="ARBA" id="ARBA00001946"/>
    </source>
</evidence>
<evidence type="ECO:0000256" key="5">
    <source>
        <dbReference type="ARBA" id="ARBA00022801"/>
    </source>
</evidence>
<evidence type="ECO:0000313" key="9">
    <source>
        <dbReference type="Proteomes" id="UP000233256"/>
    </source>
</evidence>
<evidence type="ECO:0000256" key="6">
    <source>
        <dbReference type="ARBA" id="ARBA00022842"/>
    </source>
</evidence>
<dbReference type="SUPFAM" id="SSF56784">
    <property type="entry name" value="HAD-like"/>
    <property type="match status" value="1"/>
</dbReference>
<proteinExistence type="inferred from homology"/>
<dbReference type="NCBIfam" id="TIGR01670">
    <property type="entry name" value="KdsC-phosphatas"/>
    <property type="match status" value="1"/>
</dbReference>
<dbReference type="FunFam" id="3.40.50.1000:FF:000029">
    <property type="entry name" value="3-deoxy-D-manno-octulosonate 8-phosphate phosphatase KdsC"/>
    <property type="match status" value="1"/>
</dbReference>
<dbReference type="EMBL" id="PGXC01000003">
    <property type="protein sequence ID" value="PKK91489.1"/>
    <property type="molecule type" value="Genomic_DNA"/>
</dbReference>
<accession>A0A2N1PT22</accession>
<dbReference type="InterPro" id="IPR050793">
    <property type="entry name" value="CMP-NeuNAc_synthase"/>
</dbReference>
<dbReference type="GO" id="GO:0046872">
    <property type="term" value="F:metal ion binding"/>
    <property type="evidence" value="ECO:0007669"/>
    <property type="project" value="UniProtKB-KW"/>
</dbReference>
<evidence type="ECO:0000256" key="2">
    <source>
        <dbReference type="ARBA" id="ARBA00005893"/>
    </source>
</evidence>
<dbReference type="AlphaFoldDB" id="A0A2N1PT22"/>
<dbReference type="GO" id="GO:0016788">
    <property type="term" value="F:hydrolase activity, acting on ester bonds"/>
    <property type="evidence" value="ECO:0007669"/>
    <property type="project" value="InterPro"/>
</dbReference>
<comment type="caution">
    <text evidence="8">The sequence shown here is derived from an EMBL/GenBank/DDBJ whole genome shotgun (WGS) entry which is preliminary data.</text>
</comment>
<dbReference type="Gene3D" id="3.40.50.1000">
    <property type="entry name" value="HAD superfamily/HAD-like"/>
    <property type="match status" value="1"/>
</dbReference>
<dbReference type="PANTHER" id="PTHR21485:SF3">
    <property type="entry name" value="N-ACYLNEURAMINATE CYTIDYLYLTRANSFERASE"/>
    <property type="match status" value="1"/>
</dbReference>
<evidence type="ECO:0000256" key="3">
    <source>
        <dbReference type="ARBA" id="ARBA00011881"/>
    </source>
</evidence>
<dbReference type="InterPro" id="IPR023214">
    <property type="entry name" value="HAD_sf"/>
</dbReference>
<feature type="region of interest" description="Disordered" evidence="7">
    <location>
        <begin position="1"/>
        <end position="22"/>
    </location>
</feature>